<organism evidence="3">
    <name type="scientific">Haemonchus placei</name>
    <name type="common">Barber's pole worm</name>
    <dbReference type="NCBI Taxonomy" id="6290"/>
    <lineage>
        <taxon>Eukaryota</taxon>
        <taxon>Metazoa</taxon>
        <taxon>Ecdysozoa</taxon>
        <taxon>Nematoda</taxon>
        <taxon>Chromadorea</taxon>
        <taxon>Rhabditida</taxon>
        <taxon>Rhabditina</taxon>
        <taxon>Rhabditomorpha</taxon>
        <taxon>Strongyloidea</taxon>
        <taxon>Trichostrongylidae</taxon>
        <taxon>Haemonchus</taxon>
    </lineage>
</organism>
<dbReference type="Pfam" id="PF03125">
    <property type="entry name" value="Sre"/>
    <property type="match status" value="1"/>
</dbReference>
<evidence type="ECO:0000313" key="3">
    <source>
        <dbReference type="WBParaSite" id="HPLM_0001537901-mRNA-1"/>
    </source>
</evidence>
<keyword evidence="2" id="KW-0812">Transmembrane</keyword>
<dbReference type="InterPro" id="IPR052854">
    <property type="entry name" value="Serpentine_rcpt_epsilon"/>
</dbReference>
<comment type="similarity">
    <text evidence="1">Belongs to the nematode receptor-like protein sre family.</text>
</comment>
<accession>A0A0N4WUP4</accession>
<dbReference type="InterPro" id="IPR004151">
    <property type="entry name" value="7TM_GPCR_serpentine_rcpt_Sre"/>
</dbReference>
<evidence type="ECO:0000256" key="2">
    <source>
        <dbReference type="SAM" id="Phobius"/>
    </source>
</evidence>
<name>A0A0N4WUP4_HAEPC</name>
<keyword evidence="2" id="KW-1133">Transmembrane helix</keyword>
<dbReference type="GO" id="GO:0007606">
    <property type="term" value="P:sensory perception of chemical stimulus"/>
    <property type="evidence" value="ECO:0007669"/>
    <property type="project" value="InterPro"/>
</dbReference>
<sequence>LIIFFSKYFFEKKVPPPLTTLYNFELYIKDSFRVVFSSNKKDIFVGRLISLEILALPRILLEVIQLIRSFLSSLIFLSFPVFFSVLLFFPALYSLPIAVTERCFATYFLEDYEKKQRSFLGYILVNSLNYKLNKRYYWETMSRKRGIRAYSLGERYQIAENIRACQVRCIANF</sequence>
<dbReference type="WBParaSite" id="HPLM_0001537901-mRNA-1">
    <property type="protein sequence ID" value="HPLM_0001537901-mRNA-1"/>
    <property type="gene ID" value="HPLM_0001537901"/>
</dbReference>
<feature type="transmembrane region" description="Helical" evidence="2">
    <location>
        <begin position="73"/>
        <end position="93"/>
    </location>
</feature>
<dbReference type="PANTHER" id="PTHR47518:SF9">
    <property type="entry name" value="SERPENTINE RECEPTOR, CLASS T"/>
    <property type="match status" value="1"/>
</dbReference>
<keyword evidence="2" id="KW-0472">Membrane</keyword>
<proteinExistence type="inferred from homology"/>
<evidence type="ECO:0000256" key="1">
    <source>
        <dbReference type="ARBA" id="ARBA00006803"/>
    </source>
</evidence>
<dbReference type="GO" id="GO:0016020">
    <property type="term" value="C:membrane"/>
    <property type="evidence" value="ECO:0007669"/>
    <property type="project" value="InterPro"/>
</dbReference>
<dbReference type="AlphaFoldDB" id="A0A0N4WUP4"/>
<dbReference type="PANTHER" id="PTHR47518">
    <property type="entry name" value="SERPENTINE RECEPTOR CLASS EPSILON-13-RELATED"/>
    <property type="match status" value="1"/>
</dbReference>
<protein>
    <submittedName>
        <fullName evidence="3">Ycf1</fullName>
    </submittedName>
</protein>
<reference evidence="3" key="1">
    <citation type="submission" date="2017-02" db="UniProtKB">
        <authorList>
            <consortium name="WormBaseParasite"/>
        </authorList>
    </citation>
    <scope>IDENTIFICATION</scope>
</reference>